<evidence type="ECO:0000313" key="1">
    <source>
        <dbReference type="EMBL" id="KAJ7692135.1"/>
    </source>
</evidence>
<gene>
    <name evidence="1" type="ORF">B0H17DRAFT_547368</name>
</gene>
<name>A0AAD7GKH2_MYCRO</name>
<dbReference type="EMBL" id="JARKIE010000054">
    <property type="protein sequence ID" value="KAJ7692135.1"/>
    <property type="molecule type" value="Genomic_DNA"/>
</dbReference>
<organism evidence="1 2">
    <name type="scientific">Mycena rosella</name>
    <name type="common">Pink bonnet</name>
    <name type="synonym">Agaricus rosellus</name>
    <dbReference type="NCBI Taxonomy" id="1033263"/>
    <lineage>
        <taxon>Eukaryota</taxon>
        <taxon>Fungi</taxon>
        <taxon>Dikarya</taxon>
        <taxon>Basidiomycota</taxon>
        <taxon>Agaricomycotina</taxon>
        <taxon>Agaricomycetes</taxon>
        <taxon>Agaricomycetidae</taxon>
        <taxon>Agaricales</taxon>
        <taxon>Marasmiineae</taxon>
        <taxon>Mycenaceae</taxon>
        <taxon>Mycena</taxon>
    </lineage>
</organism>
<accession>A0AAD7GKH2</accession>
<evidence type="ECO:0008006" key="3">
    <source>
        <dbReference type="Google" id="ProtNLM"/>
    </source>
</evidence>
<reference evidence="1" key="1">
    <citation type="submission" date="2023-03" db="EMBL/GenBank/DDBJ databases">
        <title>Massive genome expansion in bonnet fungi (Mycena s.s.) driven by repeated elements and novel gene families across ecological guilds.</title>
        <authorList>
            <consortium name="Lawrence Berkeley National Laboratory"/>
            <person name="Harder C.B."/>
            <person name="Miyauchi S."/>
            <person name="Viragh M."/>
            <person name="Kuo A."/>
            <person name="Thoen E."/>
            <person name="Andreopoulos B."/>
            <person name="Lu D."/>
            <person name="Skrede I."/>
            <person name="Drula E."/>
            <person name="Henrissat B."/>
            <person name="Morin E."/>
            <person name="Kohler A."/>
            <person name="Barry K."/>
            <person name="LaButti K."/>
            <person name="Morin E."/>
            <person name="Salamov A."/>
            <person name="Lipzen A."/>
            <person name="Mereny Z."/>
            <person name="Hegedus B."/>
            <person name="Baldrian P."/>
            <person name="Stursova M."/>
            <person name="Weitz H."/>
            <person name="Taylor A."/>
            <person name="Grigoriev I.V."/>
            <person name="Nagy L.G."/>
            <person name="Martin F."/>
            <person name="Kauserud H."/>
        </authorList>
    </citation>
    <scope>NUCLEOTIDE SEQUENCE</scope>
    <source>
        <strain evidence="1">CBHHK067</strain>
    </source>
</reference>
<comment type="caution">
    <text evidence="1">The sequence shown here is derived from an EMBL/GenBank/DDBJ whole genome shotgun (WGS) entry which is preliminary data.</text>
</comment>
<proteinExistence type="predicted"/>
<evidence type="ECO:0000313" key="2">
    <source>
        <dbReference type="Proteomes" id="UP001221757"/>
    </source>
</evidence>
<keyword evidence="2" id="KW-1185">Reference proteome</keyword>
<dbReference type="Proteomes" id="UP001221757">
    <property type="component" value="Unassembled WGS sequence"/>
</dbReference>
<sequence>MNASQYSGESNFESTTSTYPEMLARHHNLLTTNEPPMGLELPYIRSVVSNTGARLECLENNISQRQDPLAQSVEEHTSLSSYYSQNLAILSPLRRMPPEVLCEIFSWTLPSISQALEHERLDVKYSPWVLTHVSSRWRAVAVSTRSLWSQIVIHYSHDRDSTCVQDQFAYPLAMVETHIQRAHNLKVHFYGCTNRATGPQIEMFRCLAEHSSRWEEFSVELTPDLCPLLPPLADRLQSLRRVWIQWHGPDIESGVEGIYCFQKAPRLVDFGINNEYARPISILLPAHQLTRYHIEGPWSMHQSILPMAPNLTGVRIELDPTEESWVAHGDVINLFHLRRLFVSHTEILNCLRAPALTDMAFYHAEDESDPNPLLHLEPFVGRSNCTIRSLSIKGLPTTQITAEILQKYSSITELAIIFHIHDDDAPETDTPCNGGNTLISSLTIRNPSESAPLSPHLSEISFGCEDTYIDYSLYLEMLESRWESADCALKSAGLLTGSFVPGPDPATLEGLRGLRRDGLELLVVKGKEAQDIMDDYTYSMWC</sequence>
<dbReference type="AlphaFoldDB" id="A0AAD7GKH2"/>
<protein>
    <recommendedName>
        <fullName evidence="3">F-box domain-containing protein</fullName>
    </recommendedName>
</protein>